<reference evidence="1" key="1">
    <citation type="submission" date="2019-08" db="EMBL/GenBank/DDBJ databases">
        <authorList>
            <person name="Kucharzyk K."/>
            <person name="Murdoch R.W."/>
            <person name="Higgins S."/>
            <person name="Loffler F."/>
        </authorList>
    </citation>
    <scope>NUCLEOTIDE SEQUENCE</scope>
</reference>
<proteinExistence type="predicted"/>
<sequence length="77" mass="8536">MSVQQLVGFMAEGFAQVLLIKTHNIRILVGFSERQILVDLVYGFHTLSLHRHGGFDGLPASADAAARTCHYLNKVVR</sequence>
<dbReference type="AlphaFoldDB" id="A0A645IK88"/>
<gene>
    <name evidence="1" type="ORF">SDC9_196356</name>
</gene>
<dbReference type="EMBL" id="VSSQ01111350">
    <property type="protein sequence ID" value="MPN48744.1"/>
    <property type="molecule type" value="Genomic_DNA"/>
</dbReference>
<name>A0A645IK88_9ZZZZ</name>
<comment type="caution">
    <text evidence="1">The sequence shown here is derived from an EMBL/GenBank/DDBJ whole genome shotgun (WGS) entry which is preliminary data.</text>
</comment>
<accession>A0A645IK88</accession>
<organism evidence="1">
    <name type="scientific">bioreactor metagenome</name>
    <dbReference type="NCBI Taxonomy" id="1076179"/>
    <lineage>
        <taxon>unclassified sequences</taxon>
        <taxon>metagenomes</taxon>
        <taxon>ecological metagenomes</taxon>
    </lineage>
</organism>
<evidence type="ECO:0000313" key="1">
    <source>
        <dbReference type="EMBL" id="MPN48744.1"/>
    </source>
</evidence>
<protein>
    <submittedName>
        <fullName evidence="1">Uncharacterized protein</fullName>
    </submittedName>
</protein>